<feature type="transmembrane region" description="Helical" evidence="8">
    <location>
        <begin position="180"/>
        <end position="200"/>
    </location>
</feature>
<feature type="transmembrane region" description="Helical" evidence="8">
    <location>
        <begin position="257"/>
        <end position="280"/>
    </location>
</feature>
<dbReference type="GO" id="GO:0042500">
    <property type="term" value="F:aspartic endopeptidase activity, intramembrane cleaving"/>
    <property type="evidence" value="ECO:0007669"/>
    <property type="project" value="InterPro"/>
</dbReference>
<dbReference type="SMART" id="SM00730">
    <property type="entry name" value="PSN"/>
    <property type="match status" value="1"/>
</dbReference>
<dbReference type="AlphaFoldDB" id="A0AAE0Y8S4"/>
<feature type="transmembrane region" description="Helical" evidence="8">
    <location>
        <begin position="301"/>
        <end position="321"/>
    </location>
</feature>
<comment type="subcellular location">
    <subcellularLocation>
        <location evidence="1">Endomembrane system</location>
        <topology evidence="1">Multi-pass membrane protein</topology>
    </subcellularLocation>
</comment>
<feature type="chain" id="PRO_5042233524" description="PA domain-containing protein" evidence="9">
    <location>
        <begin position="26"/>
        <end position="565"/>
    </location>
</feature>
<accession>A0AAE0Y8S4</accession>
<keyword evidence="5 8" id="KW-1133">Transmembrane helix</keyword>
<evidence type="ECO:0000313" key="11">
    <source>
        <dbReference type="EMBL" id="KAK3735964.1"/>
    </source>
</evidence>
<feature type="region of interest" description="Disordered" evidence="7">
    <location>
        <begin position="522"/>
        <end position="565"/>
    </location>
</feature>
<dbReference type="PANTHER" id="PTHR12174">
    <property type="entry name" value="SIGNAL PEPTIDE PEPTIDASE"/>
    <property type="match status" value="1"/>
</dbReference>
<dbReference type="Proteomes" id="UP001283361">
    <property type="component" value="Unassembled WGS sequence"/>
</dbReference>
<dbReference type="Gene3D" id="3.50.30.30">
    <property type="match status" value="1"/>
</dbReference>
<feature type="transmembrane region" description="Helical" evidence="8">
    <location>
        <begin position="456"/>
        <end position="480"/>
    </location>
</feature>
<dbReference type="GO" id="GO:0005765">
    <property type="term" value="C:lysosomal membrane"/>
    <property type="evidence" value="ECO:0007669"/>
    <property type="project" value="TreeGrafter"/>
</dbReference>
<feature type="transmembrane region" description="Helical" evidence="8">
    <location>
        <begin position="421"/>
        <end position="444"/>
    </location>
</feature>
<keyword evidence="6 8" id="KW-0472">Membrane</keyword>
<comment type="similarity">
    <text evidence="2">Belongs to the peptidase A22B family.</text>
</comment>
<evidence type="ECO:0000256" key="8">
    <source>
        <dbReference type="SAM" id="Phobius"/>
    </source>
</evidence>
<evidence type="ECO:0000256" key="1">
    <source>
        <dbReference type="ARBA" id="ARBA00004127"/>
    </source>
</evidence>
<feature type="transmembrane region" description="Helical" evidence="8">
    <location>
        <begin position="327"/>
        <end position="344"/>
    </location>
</feature>
<name>A0AAE0Y8S4_9GAST</name>
<dbReference type="InterPro" id="IPR006639">
    <property type="entry name" value="Preselin/SPP"/>
</dbReference>
<evidence type="ECO:0000256" key="9">
    <source>
        <dbReference type="SAM" id="SignalP"/>
    </source>
</evidence>
<feature type="transmembrane region" description="Helical" evidence="8">
    <location>
        <begin position="227"/>
        <end position="251"/>
    </location>
</feature>
<keyword evidence="4" id="KW-0378">Hydrolase</keyword>
<proteinExistence type="inferred from homology"/>
<comment type="caution">
    <text evidence="11">The sequence shown here is derived from an EMBL/GenBank/DDBJ whole genome shotgun (WGS) entry which is preliminary data.</text>
</comment>
<dbReference type="InterPro" id="IPR003137">
    <property type="entry name" value="PA_domain"/>
</dbReference>
<dbReference type="Pfam" id="PF02225">
    <property type="entry name" value="PA"/>
    <property type="match status" value="1"/>
</dbReference>
<evidence type="ECO:0000256" key="7">
    <source>
        <dbReference type="SAM" id="MobiDB-lite"/>
    </source>
</evidence>
<feature type="compositionally biased region" description="Basic and acidic residues" evidence="7">
    <location>
        <begin position="549"/>
        <end position="559"/>
    </location>
</feature>
<dbReference type="EMBL" id="JAWDGP010006756">
    <property type="protein sequence ID" value="KAK3735964.1"/>
    <property type="molecule type" value="Genomic_DNA"/>
</dbReference>
<keyword evidence="3 8" id="KW-0812">Transmembrane</keyword>
<evidence type="ECO:0000256" key="2">
    <source>
        <dbReference type="ARBA" id="ARBA00006859"/>
    </source>
</evidence>
<evidence type="ECO:0000256" key="3">
    <source>
        <dbReference type="ARBA" id="ARBA00022692"/>
    </source>
</evidence>
<gene>
    <name evidence="11" type="ORF">RRG08_058962</name>
</gene>
<evidence type="ECO:0000259" key="10">
    <source>
        <dbReference type="Pfam" id="PF02225"/>
    </source>
</evidence>
<feature type="transmembrane region" description="Helical" evidence="8">
    <location>
        <begin position="356"/>
        <end position="376"/>
    </location>
</feature>
<keyword evidence="9" id="KW-0732">Signal</keyword>
<protein>
    <recommendedName>
        <fullName evidence="10">PA domain-containing protein</fullName>
    </recommendedName>
</protein>
<dbReference type="InterPro" id="IPR007369">
    <property type="entry name" value="Peptidase_A22B_SPP"/>
</dbReference>
<evidence type="ECO:0000256" key="5">
    <source>
        <dbReference type="ARBA" id="ARBA00022989"/>
    </source>
</evidence>
<feature type="signal peptide" evidence="9">
    <location>
        <begin position="1"/>
        <end position="25"/>
    </location>
</feature>
<feature type="domain" description="PA" evidence="10">
    <location>
        <begin position="75"/>
        <end position="151"/>
    </location>
</feature>
<keyword evidence="12" id="KW-1185">Reference proteome</keyword>
<feature type="transmembrane region" description="Helical" evidence="8">
    <location>
        <begin position="486"/>
        <end position="504"/>
    </location>
</feature>
<dbReference type="GO" id="GO:0033619">
    <property type="term" value="P:membrane protein proteolysis"/>
    <property type="evidence" value="ECO:0007669"/>
    <property type="project" value="TreeGrafter"/>
</dbReference>
<sequence length="565" mass="62751">MSATKLISAYILLLLVSVFFQRTHAVGNAILEVVSDSGQPSTDKYCIQYNDQYQQLPKTLENASPLNLKDLSDIEGCDLSEYRGHQISSHHTLVAVMRGNCSFTLKALIAEAASARAVLVVDYANSSLTPLPGGNKTEYGALNITLAVISWHDYQTIIHSGGQVRVSLYAPSRPRWDANMMFIIFASTLLVMFGGVWAAYSEEQAWKQRSKVRASSIDTEESEEEGLPFTVCGVLIWFAFICTTILLLYFFYDYMVYVFIALFCIVGAHSLYRCLLPLWTRIMPINYDIPLNRLPCFKSKANLGSLILLMPCLTLGIFWAVERHASYAWVLQDILGACFCVYLIQNLRLPSLKIISILLVMLLLYDVFFVFITPLLTSDGESVMVSVATGGKGGSKESLPMVFLIPLFGDSPLYMCRERSYSLLGFGDVIIPGLLVAYNAVCDVRLRRGGIHNGRTLYFIVAVAGYLIGMVLCMVSLMLMESGQPALLYLVPCTLIPTVAMALCRKELGLLYRGHSRISADSQDTVESQVGAGHVQEGRAEEEEDEDENGIRANEHLEEQMNLIS</sequence>
<reference evidence="11" key="1">
    <citation type="journal article" date="2023" name="G3 (Bethesda)">
        <title>A reference genome for the long-term kleptoplast-retaining sea slug Elysia crispata morphotype clarki.</title>
        <authorList>
            <person name="Eastman K.E."/>
            <person name="Pendleton A.L."/>
            <person name="Shaikh M.A."/>
            <person name="Suttiyut T."/>
            <person name="Ogas R."/>
            <person name="Tomko P."/>
            <person name="Gavelis G."/>
            <person name="Widhalm J.R."/>
            <person name="Wisecaver J.H."/>
        </authorList>
    </citation>
    <scope>NUCLEOTIDE SEQUENCE</scope>
    <source>
        <strain evidence="11">ECLA1</strain>
    </source>
</reference>
<organism evidence="11 12">
    <name type="scientific">Elysia crispata</name>
    <name type="common">lettuce slug</name>
    <dbReference type="NCBI Taxonomy" id="231223"/>
    <lineage>
        <taxon>Eukaryota</taxon>
        <taxon>Metazoa</taxon>
        <taxon>Spiralia</taxon>
        <taxon>Lophotrochozoa</taxon>
        <taxon>Mollusca</taxon>
        <taxon>Gastropoda</taxon>
        <taxon>Heterobranchia</taxon>
        <taxon>Euthyneura</taxon>
        <taxon>Panpulmonata</taxon>
        <taxon>Sacoglossa</taxon>
        <taxon>Placobranchoidea</taxon>
        <taxon>Plakobranchidae</taxon>
        <taxon>Elysia</taxon>
    </lineage>
</organism>
<dbReference type="GO" id="GO:0098553">
    <property type="term" value="C:lumenal side of endoplasmic reticulum membrane"/>
    <property type="evidence" value="ECO:0007669"/>
    <property type="project" value="TreeGrafter"/>
</dbReference>
<dbReference type="GO" id="GO:0098554">
    <property type="term" value="C:cytoplasmic side of endoplasmic reticulum membrane"/>
    <property type="evidence" value="ECO:0007669"/>
    <property type="project" value="TreeGrafter"/>
</dbReference>
<dbReference type="GO" id="GO:0030660">
    <property type="term" value="C:Golgi-associated vesicle membrane"/>
    <property type="evidence" value="ECO:0007669"/>
    <property type="project" value="TreeGrafter"/>
</dbReference>
<dbReference type="PANTHER" id="PTHR12174:SF103">
    <property type="entry name" value="INTRAMEMBRANE PROTEASE (IMPAS) FAMILY"/>
    <property type="match status" value="1"/>
</dbReference>
<dbReference type="Pfam" id="PF04258">
    <property type="entry name" value="Peptidase_A22B"/>
    <property type="match status" value="1"/>
</dbReference>
<evidence type="ECO:0000256" key="4">
    <source>
        <dbReference type="ARBA" id="ARBA00022801"/>
    </source>
</evidence>
<evidence type="ECO:0000256" key="6">
    <source>
        <dbReference type="ARBA" id="ARBA00023136"/>
    </source>
</evidence>
<evidence type="ECO:0000313" key="12">
    <source>
        <dbReference type="Proteomes" id="UP001283361"/>
    </source>
</evidence>